<sequence>MTSVADVADTAPTTTSGGSGTAEQGLRADNLALAQIVEQTVEALIGAIGAADATAFGQAHADLATWCQFELVPSAVAKEQVLYPRAAQVAEASLLVQGLVADHRVIAGLVDAVNAAQDAAQLAGDAQALRVLLRAHLAKEDQLLAGLLEAQDGAAEAYAETRRAADALAQQYAANVAADVEASHAQPTGGCGSGGGCGGCGSGGGCGAADDARTDEERAADRAAVTVTRVD</sequence>
<keyword evidence="4" id="KW-1185">Reference proteome</keyword>
<feature type="region of interest" description="Disordered" evidence="1">
    <location>
        <begin position="1"/>
        <end position="23"/>
    </location>
</feature>
<organism evidence="3 4">
    <name type="scientific">Arsenicicoccus cauae</name>
    <dbReference type="NCBI Taxonomy" id="2663847"/>
    <lineage>
        <taxon>Bacteria</taxon>
        <taxon>Bacillati</taxon>
        <taxon>Actinomycetota</taxon>
        <taxon>Actinomycetes</taxon>
        <taxon>Micrococcales</taxon>
        <taxon>Intrasporangiaceae</taxon>
        <taxon>Arsenicicoccus</taxon>
    </lineage>
</organism>
<accession>A0A6I3IXN8</accession>
<dbReference type="Pfam" id="PF01814">
    <property type="entry name" value="Hemerythrin"/>
    <property type="match status" value="1"/>
</dbReference>
<name>A0A6I3IXN8_9MICO</name>
<comment type="caution">
    <text evidence="3">The sequence shown here is derived from an EMBL/GenBank/DDBJ whole genome shotgun (WGS) entry which is preliminary data.</text>
</comment>
<reference evidence="3 4" key="1">
    <citation type="submission" date="2019-11" db="EMBL/GenBank/DDBJ databases">
        <title>Whole genome sequencing identifies a novel species of the genus Arsenicicoccus isolated from human blood.</title>
        <authorList>
            <person name="Jeong J.H."/>
            <person name="Kweon O.J."/>
            <person name="Kim H.R."/>
            <person name="Kim T.-H."/>
            <person name="Ha S.-M."/>
            <person name="Lee M.-K."/>
        </authorList>
    </citation>
    <scope>NUCLEOTIDE SEQUENCE [LARGE SCALE GENOMIC DNA]</scope>
    <source>
        <strain evidence="3 4">MKL-02</strain>
    </source>
</reference>
<evidence type="ECO:0000313" key="3">
    <source>
        <dbReference type="EMBL" id="MTB71696.1"/>
    </source>
</evidence>
<evidence type="ECO:0000256" key="1">
    <source>
        <dbReference type="SAM" id="MobiDB-lite"/>
    </source>
</evidence>
<dbReference type="Gene3D" id="1.20.120.520">
    <property type="entry name" value="nmb1532 protein domain like"/>
    <property type="match status" value="1"/>
</dbReference>
<dbReference type="InterPro" id="IPR012312">
    <property type="entry name" value="Hemerythrin-like"/>
</dbReference>
<evidence type="ECO:0000259" key="2">
    <source>
        <dbReference type="Pfam" id="PF01814"/>
    </source>
</evidence>
<dbReference type="RefSeq" id="WP_154593014.1">
    <property type="nucleotide sequence ID" value="NZ_WLVL01000023.1"/>
</dbReference>
<protein>
    <recommendedName>
        <fullName evidence="2">Hemerythrin-like domain-containing protein</fullName>
    </recommendedName>
</protein>
<feature type="compositionally biased region" description="Basic and acidic residues" evidence="1">
    <location>
        <begin position="210"/>
        <end position="221"/>
    </location>
</feature>
<feature type="region of interest" description="Disordered" evidence="1">
    <location>
        <begin position="205"/>
        <end position="231"/>
    </location>
</feature>
<dbReference type="AlphaFoldDB" id="A0A6I3IXN8"/>
<dbReference type="Proteomes" id="UP000431092">
    <property type="component" value="Unassembled WGS sequence"/>
</dbReference>
<proteinExistence type="predicted"/>
<evidence type="ECO:0000313" key="4">
    <source>
        <dbReference type="Proteomes" id="UP000431092"/>
    </source>
</evidence>
<feature type="compositionally biased region" description="Low complexity" evidence="1">
    <location>
        <begin position="1"/>
        <end position="16"/>
    </location>
</feature>
<feature type="compositionally biased region" description="Low complexity" evidence="1">
    <location>
        <begin position="222"/>
        <end position="231"/>
    </location>
</feature>
<feature type="domain" description="Hemerythrin-like" evidence="2">
    <location>
        <begin position="52"/>
        <end position="147"/>
    </location>
</feature>
<gene>
    <name evidence="3" type="ORF">GGG17_06875</name>
</gene>
<dbReference type="EMBL" id="WLVL01000023">
    <property type="protein sequence ID" value="MTB71696.1"/>
    <property type="molecule type" value="Genomic_DNA"/>
</dbReference>